<feature type="transmembrane region" description="Helical" evidence="1">
    <location>
        <begin position="159"/>
        <end position="177"/>
    </location>
</feature>
<keyword evidence="1" id="KW-1133">Transmembrane helix</keyword>
<protein>
    <recommendedName>
        <fullName evidence="2">Acyltransferase 3 domain-containing protein</fullName>
    </recommendedName>
</protein>
<sequence>MIVSRQKSNQLKSIAILMMLCLHLFNRNYSGLFQPLIFMGNQPLSYYISIFSDACVPIFAFISGYGLYFSYINNPKGYYKKNIGRIKQLYLRYWIIILLFVVLLGWFVTEPGYPGDLRKFILNLTGLRPSYNGAWWFFTIYILFVFTSKFWFRLIDRLNPYFFISGLLLIYIVAFYFRIYKTNIFHNAILHWFQTQIALYFCTLFQFMLGAFALKYQWHNKVSILFDKIRFVNLWSFIGILGLIILHGLVPNFIIAPITALGFIFLFLQIQLGKFFEKGLSFFTPHSTNLWLIHMFFLYGLF</sequence>
<accession>A0ABQ3BT52</accession>
<reference evidence="4" key="1">
    <citation type="journal article" date="2019" name="Int. J. Syst. Evol. Microbiol.">
        <title>The Global Catalogue of Microorganisms (GCM) 10K type strain sequencing project: providing services to taxonomists for standard genome sequencing and annotation.</title>
        <authorList>
            <consortium name="The Broad Institute Genomics Platform"/>
            <consortium name="The Broad Institute Genome Sequencing Center for Infectious Disease"/>
            <person name="Wu L."/>
            <person name="Ma J."/>
        </authorList>
    </citation>
    <scope>NUCLEOTIDE SEQUENCE [LARGE SCALE GENOMIC DNA]</scope>
    <source>
        <strain evidence="4">KCTC 12708</strain>
    </source>
</reference>
<dbReference type="Pfam" id="PF01757">
    <property type="entry name" value="Acyl_transf_3"/>
    <property type="match status" value="1"/>
</dbReference>
<dbReference type="EMBL" id="BMWY01000004">
    <property type="protein sequence ID" value="GGZ56823.1"/>
    <property type="molecule type" value="Genomic_DNA"/>
</dbReference>
<feature type="transmembrane region" description="Helical" evidence="1">
    <location>
        <begin position="46"/>
        <end position="68"/>
    </location>
</feature>
<keyword evidence="1" id="KW-0812">Transmembrane</keyword>
<evidence type="ECO:0000256" key="1">
    <source>
        <dbReference type="SAM" id="Phobius"/>
    </source>
</evidence>
<dbReference type="Proteomes" id="UP000615593">
    <property type="component" value="Unassembled WGS sequence"/>
</dbReference>
<feature type="transmembrane region" description="Helical" evidence="1">
    <location>
        <begin position="197"/>
        <end position="218"/>
    </location>
</feature>
<proteinExistence type="predicted"/>
<keyword evidence="1" id="KW-0472">Membrane</keyword>
<comment type="caution">
    <text evidence="3">The sequence shown here is derived from an EMBL/GenBank/DDBJ whole genome shotgun (WGS) entry which is preliminary data.</text>
</comment>
<evidence type="ECO:0000259" key="2">
    <source>
        <dbReference type="Pfam" id="PF01757"/>
    </source>
</evidence>
<feature type="transmembrane region" description="Helical" evidence="1">
    <location>
        <begin position="89"/>
        <end position="108"/>
    </location>
</feature>
<keyword evidence="4" id="KW-1185">Reference proteome</keyword>
<evidence type="ECO:0000313" key="3">
    <source>
        <dbReference type="EMBL" id="GGZ56823.1"/>
    </source>
</evidence>
<evidence type="ECO:0000313" key="4">
    <source>
        <dbReference type="Proteomes" id="UP000615593"/>
    </source>
</evidence>
<feature type="domain" description="Acyltransferase 3" evidence="2">
    <location>
        <begin position="9"/>
        <end position="301"/>
    </location>
</feature>
<name>A0ABQ3BT52_9FLAO</name>
<dbReference type="RefSeq" id="WP_027885620.1">
    <property type="nucleotide sequence ID" value="NZ_BMWY01000004.1"/>
</dbReference>
<feature type="transmembrane region" description="Helical" evidence="1">
    <location>
        <begin position="133"/>
        <end position="152"/>
    </location>
</feature>
<gene>
    <name evidence="3" type="ORF">GCM10008088_18030</name>
</gene>
<feature type="transmembrane region" description="Helical" evidence="1">
    <location>
        <begin position="282"/>
        <end position="301"/>
    </location>
</feature>
<feature type="transmembrane region" description="Helical" evidence="1">
    <location>
        <begin position="230"/>
        <end position="247"/>
    </location>
</feature>
<dbReference type="InterPro" id="IPR002656">
    <property type="entry name" value="Acyl_transf_3_dom"/>
</dbReference>
<dbReference type="GeneID" id="94369468"/>
<organism evidence="3 4">
    <name type="scientific">Mesonia mobilis</name>
    <dbReference type="NCBI Taxonomy" id="369791"/>
    <lineage>
        <taxon>Bacteria</taxon>
        <taxon>Pseudomonadati</taxon>
        <taxon>Bacteroidota</taxon>
        <taxon>Flavobacteriia</taxon>
        <taxon>Flavobacteriales</taxon>
        <taxon>Flavobacteriaceae</taxon>
        <taxon>Mesonia</taxon>
    </lineage>
</organism>